<evidence type="ECO:0000256" key="1">
    <source>
        <dbReference type="SAM" id="MobiDB-lite"/>
    </source>
</evidence>
<dbReference type="InterPro" id="IPR018691">
    <property type="entry name" value="DUF2188"/>
</dbReference>
<evidence type="ECO:0000313" key="2">
    <source>
        <dbReference type="EMBL" id="QPF95260.1"/>
    </source>
</evidence>
<dbReference type="KEGG" id="bcou:IC761_20000"/>
<sequence>MTKRTDESTSKPQTERKAKQVSSNKHVYIERRPEGDYAVRRANSERASDVLPTQRQAIERARELSPDGRLHVERVRKTSEGTPDRWRKLK</sequence>
<reference evidence="2 3" key="1">
    <citation type="submission" date="2020-09" db="EMBL/GenBank/DDBJ databases">
        <title>Complete genomes of bradyrhizobia occurring on native shrubby legumes in Australia.</title>
        <authorList>
            <person name="Lafay B."/>
        </authorList>
    </citation>
    <scope>NUCLEOTIDE SEQUENCE [LARGE SCALE GENOMIC DNA]</scope>
    <source>
        <strain evidence="2 3">BDV5040</strain>
    </source>
</reference>
<keyword evidence="3" id="KW-1185">Reference proteome</keyword>
<gene>
    <name evidence="2" type="ORF">IC761_20000</name>
</gene>
<feature type="compositionally biased region" description="Basic and acidic residues" evidence="1">
    <location>
        <begin position="27"/>
        <end position="48"/>
    </location>
</feature>
<protein>
    <submittedName>
        <fullName evidence="2">DUF2188 domain-containing protein</fullName>
    </submittedName>
</protein>
<name>A0A7S9H3W2_9BRAD</name>
<evidence type="ECO:0000313" key="3">
    <source>
        <dbReference type="Proteomes" id="UP000594621"/>
    </source>
</evidence>
<feature type="region of interest" description="Disordered" evidence="1">
    <location>
        <begin position="1"/>
        <end position="90"/>
    </location>
</feature>
<dbReference type="Proteomes" id="UP000594621">
    <property type="component" value="Chromosome"/>
</dbReference>
<proteinExistence type="predicted"/>
<feature type="compositionally biased region" description="Basic and acidic residues" evidence="1">
    <location>
        <begin position="1"/>
        <end position="18"/>
    </location>
</feature>
<dbReference type="Pfam" id="PF09954">
    <property type="entry name" value="DUF2188"/>
    <property type="match status" value="1"/>
</dbReference>
<organism evidence="2 3">
    <name type="scientific">Bradyrhizobium commune</name>
    <dbReference type="NCBI Taxonomy" id="83627"/>
    <lineage>
        <taxon>Bacteria</taxon>
        <taxon>Pseudomonadati</taxon>
        <taxon>Pseudomonadota</taxon>
        <taxon>Alphaproteobacteria</taxon>
        <taxon>Hyphomicrobiales</taxon>
        <taxon>Nitrobacteraceae</taxon>
        <taxon>Bradyrhizobium</taxon>
    </lineage>
</organism>
<dbReference type="EMBL" id="CP061379">
    <property type="protein sequence ID" value="QPF95260.1"/>
    <property type="molecule type" value="Genomic_DNA"/>
</dbReference>
<feature type="compositionally biased region" description="Basic and acidic residues" evidence="1">
    <location>
        <begin position="57"/>
        <end position="90"/>
    </location>
</feature>
<dbReference type="AlphaFoldDB" id="A0A7S9H3W2"/>
<accession>A0A7S9H3W2</accession>